<organism evidence="14 15">
    <name type="scientific">Stephanodiscus triporus</name>
    <dbReference type="NCBI Taxonomy" id="2934178"/>
    <lineage>
        <taxon>Eukaryota</taxon>
        <taxon>Sar</taxon>
        <taxon>Stramenopiles</taxon>
        <taxon>Ochrophyta</taxon>
        <taxon>Bacillariophyta</taxon>
        <taxon>Coscinodiscophyceae</taxon>
        <taxon>Thalassiosirophycidae</taxon>
        <taxon>Stephanodiscales</taxon>
        <taxon>Stephanodiscaceae</taxon>
        <taxon>Stephanodiscus</taxon>
    </lineage>
</organism>
<dbReference type="GO" id="GO:0019343">
    <property type="term" value="P:cysteine biosynthetic process via cystathionine"/>
    <property type="evidence" value="ECO:0007669"/>
    <property type="project" value="UniProtKB-UniRule"/>
</dbReference>
<dbReference type="InterPro" id="IPR050214">
    <property type="entry name" value="Cys_Synth/Cystath_Beta-Synth"/>
</dbReference>
<evidence type="ECO:0000259" key="12">
    <source>
        <dbReference type="Pfam" id="PF00291"/>
    </source>
</evidence>
<accession>A0ABD3N6S2</accession>
<keyword evidence="6 10" id="KW-0129">CBS domain</keyword>
<dbReference type="FunFam" id="3.40.50.1100:FF:000118">
    <property type="entry name" value="Related to CYS4-cystathionine beta-synthase"/>
    <property type="match status" value="1"/>
</dbReference>
<feature type="compositionally biased region" description="Low complexity" evidence="11">
    <location>
        <begin position="1"/>
        <end position="24"/>
    </location>
</feature>
<dbReference type="InterPro" id="IPR001216">
    <property type="entry name" value="P-phosphate_BS"/>
</dbReference>
<dbReference type="SUPFAM" id="SSF54631">
    <property type="entry name" value="CBS-domain pair"/>
    <property type="match status" value="1"/>
</dbReference>
<dbReference type="PROSITE" id="PS00901">
    <property type="entry name" value="CYS_SYNTHASE"/>
    <property type="match status" value="1"/>
</dbReference>
<proteinExistence type="inferred from homology"/>
<dbReference type="CDD" id="cd01561">
    <property type="entry name" value="CBS_like"/>
    <property type="match status" value="1"/>
</dbReference>
<comment type="pathway">
    <text evidence="2">Amino-acid biosynthesis; L-cysteine biosynthesis; L-cysteine from L-homocysteine and L-serine: step 1/2.</text>
</comment>
<evidence type="ECO:0000313" key="14">
    <source>
        <dbReference type="EMBL" id="KAL3769971.1"/>
    </source>
</evidence>
<gene>
    <name evidence="14" type="ORF">ACHAW5_004783</name>
</gene>
<dbReference type="Proteomes" id="UP001530315">
    <property type="component" value="Unassembled WGS sequence"/>
</dbReference>
<dbReference type="EC" id="4.2.1.22" evidence="4 10"/>
<feature type="domain" description="Tryptophan synthase beta chain-like PALP" evidence="12">
    <location>
        <begin position="47"/>
        <end position="341"/>
    </location>
</feature>
<comment type="catalytic activity">
    <reaction evidence="9 10">
        <text>L-homocysteine + L-serine = L,L-cystathionine + H2O</text>
        <dbReference type="Rhea" id="RHEA:10112"/>
        <dbReference type="ChEBI" id="CHEBI:15377"/>
        <dbReference type="ChEBI" id="CHEBI:33384"/>
        <dbReference type="ChEBI" id="CHEBI:58161"/>
        <dbReference type="ChEBI" id="CHEBI:58199"/>
        <dbReference type="EC" id="4.2.1.22"/>
    </reaction>
</comment>
<comment type="similarity">
    <text evidence="3 10">Belongs to the cysteine synthase/cystathionine beta-synthase family.</text>
</comment>
<dbReference type="GO" id="GO:0006535">
    <property type="term" value="P:cysteine biosynthetic process from serine"/>
    <property type="evidence" value="ECO:0007669"/>
    <property type="project" value="UniProtKB-UniRule"/>
</dbReference>
<reference evidence="14 15" key="1">
    <citation type="submission" date="2024-10" db="EMBL/GenBank/DDBJ databases">
        <title>Updated reference genomes for cyclostephanoid diatoms.</title>
        <authorList>
            <person name="Roberts W.R."/>
            <person name="Alverson A.J."/>
        </authorList>
    </citation>
    <scope>NUCLEOTIDE SEQUENCE [LARGE SCALE GENOMIC DNA]</scope>
    <source>
        <strain evidence="14 15">AJA276-08</strain>
    </source>
</reference>
<evidence type="ECO:0000313" key="15">
    <source>
        <dbReference type="Proteomes" id="UP001530315"/>
    </source>
</evidence>
<dbReference type="SUPFAM" id="SSF53686">
    <property type="entry name" value="Tryptophan synthase beta subunit-like PLP-dependent enzymes"/>
    <property type="match status" value="1"/>
</dbReference>
<keyword evidence="10" id="KW-0028">Amino-acid biosynthesis</keyword>
<evidence type="ECO:0000256" key="2">
    <source>
        <dbReference type="ARBA" id="ARBA00005003"/>
    </source>
</evidence>
<evidence type="ECO:0000256" key="1">
    <source>
        <dbReference type="ARBA" id="ARBA00001933"/>
    </source>
</evidence>
<dbReference type="FunFam" id="3.40.50.1100:FF:000003">
    <property type="entry name" value="Cystathionine beta-synthase"/>
    <property type="match status" value="1"/>
</dbReference>
<dbReference type="InterPro" id="IPR005857">
    <property type="entry name" value="Cysta_beta_synth"/>
</dbReference>
<dbReference type="AlphaFoldDB" id="A0ABD3N6S2"/>
<dbReference type="Gene3D" id="3.40.50.1100">
    <property type="match status" value="2"/>
</dbReference>
<evidence type="ECO:0000256" key="10">
    <source>
        <dbReference type="RuleBase" id="RU361204"/>
    </source>
</evidence>
<dbReference type="Pfam" id="PF00291">
    <property type="entry name" value="PALP"/>
    <property type="match status" value="1"/>
</dbReference>
<dbReference type="InterPro" id="IPR001926">
    <property type="entry name" value="TrpB-like_PALP"/>
</dbReference>
<evidence type="ECO:0000256" key="6">
    <source>
        <dbReference type="ARBA" id="ARBA00023122"/>
    </source>
</evidence>
<dbReference type="Pfam" id="PF00571">
    <property type="entry name" value="CBS"/>
    <property type="match status" value="1"/>
</dbReference>
<dbReference type="GO" id="GO:0004122">
    <property type="term" value="F:cystathionine beta-synthase activity"/>
    <property type="evidence" value="ECO:0007669"/>
    <property type="project" value="UniProtKB-UniRule"/>
</dbReference>
<keyword evidence="10" id="KW-0198">Cysteine biosynthesis</keyword>
<keyword evidence="5 10" id="KW-0663">Pyridoxal phosphate</keyword>
<dbReference type="EMBL" id="JALLAZ020001641">
    <property type="protein sequence ID" value="KAL3769971.1"/>
    <property type="molecule type" value="Genomic_DNA"/>
</dbReference>
<protein>
    <recommendedName>
        <fullName evidence="8 10">Cystathionine beta-synthase</fullName>
        <ecNumber evidence="4 10">4.2.1.22</ecNumber>
    </recommendedName>
</protein>
<dbReference type="InterPro" id="IPR000644">
    <property type="entry name" value="CBS_dom"/>
</dbReference>
<feature type="region of interest" description="Disordered" evidence="11">
    <location>
        <begin position="1"/>
        <end position="34"/>
    </location>
</feature>
<evidence type="ECO:0000256" key="4">
    <source>
        <dbReference type="ARBA" id="ARBA00012041"/>
    </source>
</evidence>
<evidence type="ECO:0000256" key="7">
    <source>
        <dbReference type="ARBA" id="ARBA00023239"/>
    </source>
</evidence>
<keyword evidence="15" id="KW-1185">Reference proteome</keyword>
<sequence length="579" mass="62473">MKESSMASSSSKKSSAPATAATPSFVVHSTGPSPNLAHCPPPGETILSAIGNTPLVKLQKVSSSLKCNLYAKCEYFNAGGSVKDRIGLRMVESAEKEGRIKPGDTLIEPTSGNTGIGMALAAAVKGYRCIIVLPEKMSKEKVDVLKALGAQIVRTPTEAAWDAPDSHISIARKLQKETPNSHILDQYTNPSNPLAHYDGTANELLRQLDGKIDMVVAGAGTGGTISGISARIKERNPECVIVGVDPVGSILALPDHLNDPGRLQSYHVEGIGYDFVPGVCDRSLVDRWIKSNDVDSLVMMRRLIRDEGLLCGGSSGAAVSAAVKAASTLLEGQNCVVILPDSVRNYMTKALSDEWMINHEFVDDDVIRKKQYESWWATKRVCDLELNTPLTISSCVNCKDAIALLKSEGFDMVPVTDDNGNIIGVVTEGTSRLRSVSISITYIFSFANERIILLAHYLFGAIFFVGNMTNKIISGRAHPNATVSEAGVIYKTFRKLSMNDTLSDLADALDFEPYALVITEQRCYAGRKKKRSESCDGDHAGARSSESEKEAMTVIKKSVVSGIVTRIDLLEFISKGPID</sequence>
<name>A0ABD3N6S2_9STRA</name>
<dbReference type="InterPro" id="IPR046342">
    <property type="entry name" value="CBS_dom_sf"/>
</dbReference>
<dbReference type="InterPro" id="IPR036052">
    <property type="entry name" value="TrpB-like_PALP_sf"/>
</dbReference>
<comment type="caution">
    <text evidence="14">The sequence shown here is derived from an EMBL/GenBank/DDBJ whole genome shotgun (WGS) entry which is preliminary data.</text>
</comment>
<evidence type="ECO:0000256" key="8">
    <source>
        <dbReference type="ARBA" id="ARBA00026192"/>
    </source>
</evidence>
<feature type="domain" description="CBS" evidence="13">
    <location>
        <begin position="399"/>
        <end position="428"/>
    </location>
</feature>
<evidence type="ECO:0000256" key="3">
    <source>
        <dbReference type="ARBA" id="ARBA00007103"/>
    </source>
</evidence>
<dbReference type="PANTHER" id="PTHR10314">
    <property type="entry name" value="CYSTATHIONINE BETA-SYNTHASE"/>
    <property type="match status" value="1"/>
</dbReference>
<evidence type="ECO:0000256" key="9">
    <source>
        <dbReference type="ARBA" id="ARBA00047490"/>
    </source>
</evidence>
<evidence type="ECO:0000256" key="5">
    <source>
        <dbReference type="ARBA" id="ARBA00022898"/>
    </source>
</evidence>
<evidence type="ECO:0000259" key="13">
    <source>
        <dbReference type="Pfam" id="PF00571"/>
    </source>
</evidence>
<dbReference type="NCBIfam" id="TIGR01137">
    <property type="entry name" value="cysta_beta"/>
    <property type="match status" value="1"/>
</dbReference>
<evidence type="ECO:0000256" key="11">
    <source>
        <dbReference type="SAM" id="MobiDB-lite"/>
    </source>
</evidence>
<keyword evidence="7 10" id="KW-0456">Lyase</keyword>
<comment type="cofactor">
    <cofactor evidence="1 10">
        <name>pyridoxal 5'-phosphate</name>
        <dbReference type="ChEBI" id="CHEBI:597326"/>
    </cofactor>
</comment>
<dbReference type="Gene3D" id="3.10.580.10">
    <property type="entry name" value="CBS-domain"/>
    <property type="match status" value="2"/>
</dbReference>